<dbReference type="EMBL" id="BARS01039381">
    <property type="protein sequence ID" value="GAG18262.1"/>
    <property type="molecule type" value="Genomic_DNA"/>
</dbReference>
<organism evidence="1">
    <name type="scientific">marine sediment metagenome</name>
    <dbReference type="NCBI Taxonomy" id="412755"/>
    <lineage>
        <taxon>unclassified sequences</taxon>
        <taxon>metagenomes</taxon>
        <taxon>ecological metagenomes</taxon>
    </lineage>
</organism>
<dbReference type="AlphaFoldDB" id="X0W4L7"/>
<evidence type="ECO:0000313" key="1">
    <source>
        <dbReference type="EMBL" id="GAG18262.1"/>
    </source>
</evidence>
<protein>
    <submittedName>
        <fullName evidence="1">Uncharacterized protein</fullName>
    </submittedName>
</protein>
<accession>X0W4L7</accession>
<sequence length="175" mass="19977">MSGIQYIHDSNKNNMLRTGTYIQNISAMYVWDDVLVLGSGATNELYPNLQFADWDRKTEMGKWSSVAGDWATKAITSQRISKNWDLDLPDIKKQISKVVLFYRGNTDWSASGSIKLYYRLDGGDWTEAADITIATTDGLKVGKYRLLTTPPAYNIQLKLETDDDFEVLKVMFYYT</sequence>
<proteinExistence type="predicted"/>
<feature type="non-terminal residue" evidence="1">
    <location>
        <position position="175"/>
    </location>
</feature>
<dbReference type="SUPFAM" id="SSF49785">
    <property type="entry name" value="Galactose-binding domain-like"/>
    <property type="match status" value="1"/>
</dbReference>
<comment type="caution">
    <text evidence="1">The sequence shown here is derived from an EMBL/GenBank/DDBJ whole genome shotgun (WGS) entry which is preliminary data.</text>
</comment>
<dbReference type="InterPro" id="IPR008979">
    <property type="entry name" value="Galactose-bd-like_sf"/>
</dbReference>
<name>X0W4L7_9ZZZZ</name>
<reference evidence="1" key="1">
    <citation type="journal article" date="2014" name="Front. Microbiol.">
        <title>High frequency of phylogenetically diverse reductive dehalogenase-homologous genes in deep subseafloor sedimentary metagenomes.</title>
        <authorList>
            <person name="Kawai M."/>
            <person name="Futagami T."/>
            <person name="Toyoda A."/>
            <person name="Takaki Y."/>
            <person name="Nishi S."/>
            <person name="Hori S."/>
            <person name="Arai W."/>
            <person name="Tsubouchi T."/>
            <person name="Morono Y."/>
            <person name="Uchiyama I."/>
            <person name="Ito T."/>
            <person name="Fujiyama A."/>
            <person name="Inagaki F."/>
            <person name="Takami H."/>
        </authorList>
    </citation>
    <scope>NUCLEOTIDE SEQUENCE</scope>
    <source>
        <strain evidence="1">Expedition CK06-06</strain>
    </source>
</reference>
<gene>
    <name evidence="1" type="ORF">S01H1_60141</name>
</gene>